<gene>
    <name evidence="3" type="ORF">ACFP1G_10690</name>
</gene>
<dbReference type="Pfam" id="PF13731">
    <property type="entry name" value="WxL"/>
    <property type="match status" value="1"/>
</dbReference>
<sequence>MKFKKIMIQLGLLLAIAVGVGLVGEQTAKAATLPAGASLISGNSVTFKGYGNSPLRVSGTSSTGWSSLSSMKPSLVSVAANNVKNNRLTDKTTKIYVAFSGSVSVPGNGSMNITNVKADINRSQKLDSIATKSLFSGSTKSFTMSSGYYEIDVNLTDLRDYWPISIGIDVKTSDQADYAYMQYATIDTDQSVIIDWDKSGHGLKVNSTYGLSSGGNVVNLKSSDTSVSGTGMPGMTVMMILTSASGVDTTMTKTVSADGTYSFDLGGPLGKVSPRGTSLYQYNDMGDTSMAGNFVVPVLDMQVANPNLTLYPDSISDNISGKTDAQILNWLVNEAGITVTHDGDAVVNSDVTFSSTTTDLATKIANLTDKQSMTIAVSAALAATPGTKSDGSQPITVTKSDGQLKFGTMSGLNFGSVPVPSKETLIAPADQPNIQIDDSQAANTNWYVTAKASDLTSQDGANRTLNGHLVYVDADGNQEPMSSIVQVASGKRDRSTTYPQNIAAGWATAKSDTSKTPEGIYLDAMPNVYSGSAATAYQGTVTWYLGNVPNMSGTTTDDSSDSSIVNNAGTSSESGSTGMVVNSGF</sequence>
<accession>A0ABW1SV76</accession>
<keyword evidence="4" id="KW-1185">Reference proteome</keyword>
<evidence type="ECO:0000256" key="1">
    <source>
        <dbReference type="SAM" id="MobiDB-lite"/>
    </source>
</evidence>
<reference evidence="4" key="1">
    <citation type="journal article" date="2019" name="Int. J. Syst. Evol. Microbiol.">
        <title>The Global Catalogue of Microorganisms (GCM) 10K type strain sequencing project: providing services to taxonomists for standard genome sequencing and annotation.</title>
        <authorList>
            <consortium name="The Broad Institute Genomics Platform"/>
            <consortium name="The Broad Institute Genome Sequencing Center for Infectious Disease"/>
            <person name="Wu L."/>
            <person name="Ma J."/>
        </authorList>
    </citation>
    <scope>NUCLEOTIDE SEQUENCE [LARGE SCALE GENOMIC DNA]</scope>
    <source>
        <strain evidence="4">CCM 8905</strain>
    </source>
</reference>
<feature type="domain" description="WxL" evidence="2">
    <location>
        <begin position="390"/>
        <end position="549"/>
    </location>
</feature>
<name>A0ABW1SV76_9LACO</name>
<feature type="compositionally biased region" description="Low complexity" evidence="1">
    <location>
        <begin position="554"/>
        <end position="563"/>
    </location>
</feature>
<comment type="caution">
    <text evidence="3">The sequence shown here is derived from an EMBL/GenBank/DDBJ whole genome shotgun (WGS) entry which is preliminary data.</text>
</comment>
<dbReference type="InterPro" id="IPR027994">
    <property type="entry name" value="WxL_dom"/>
</dbReference>
<evidence type="ECO:0000259" key="2">
    <source>
        <dbReference type="Pfam" id="PF13731"/>
    </source>
</evidence>
<dbReference type="RefSeq" id="WP_125694677.1">
    <property type="nucleotide sequence ID" value="NZ_JBHSSK010000027.1"/>
</dbReference>
<proteinExistence type="predicted"/>
<organism evidence="3 4">
    <name type="scientific">Levilactobacillus tongjiangensis</name>
    <dbReference type="NCBI Taxonomy" id="2486023"/>
    <lineage>
        <taxon>Bacteria</taxon>
        <taxon>Bacillati</taxon>
        <taxon>Bacillota</taxon>
        <taxon>Bacilli</taxon>
        <taxon>Lactobacillales</taxon>
        <taxon>Lactobacillaceae</taxon>
        <taxon>Levilactobacillus</taxon>
    </lineage>
</organism>
<dbReference type="Proteomes" id="UP001596254">
    <property type="component" value="Unassembled WGS sequence"/>
</dbReference>
<feature type="compositionally biased region" description="Polar residues" evidence="1">
    <location>
        <begin position="564"/>
        <end position="585"/>
    </location>
</feature>
<evidence type="ECO:0000313" key="3">
    <source>
        <dbReference type="EMBL" id="MFC6207926.1"/>
    </source>
</evidence>
<evidence type="ECO:0000313" key="4">
    <source>
        <dbReference type="Proteomes" id="UP001596254"/>
    </source>
</evidence>
<feature type="region of interest" description="Disordered" evidence="1">
    <location>
        <begin position="554"/>
        <end position="585"/>
    </location>
</feature>
<dbReference type="EMBL" id="JBHSSK010000027">
    <property type="protein sequence ID" value="MFC6207926.1"/>
    <property type="molecule type" value="Genomic_DNA"/>
</dbReference>
<protein>
    <submittedName>
        <fullName evidence="3">WxL domain-containing protein</fullName>
    </submittedName>
</protein>